<dbReference type="CDD" id="cd02274">
    <property type="entry name" value="DHDPR_N"/>
    <property type="match status" value="1"/>
</dbReference>
<dbReference type="Gene3D" id="3.40.50.720">
    <property type="entry name" value="NAD(P)-binding Rossmann-like Domain"/>
    <property type="match status" value="1"/>
</dbReference>
<keyword evidence="6 16" id="KW-0560">Oxidoreductase</keyword>
<dbReference type="GO" id="GO:0009089">
    <property type="term" value="P:lysine biosynthetic process via diaminopimelate"/>
    <property type="evidence" value="ECO:0007669"/>
    <property type="project" value="UniProtKB-UniRule"/>
</dbReference>
<protein>
    <recommendedName>
        <fullName evidence="10 13">4-hydroxy-tetrahydrodipicolinate reductase</fullName>
        <ecNumber evidence="10 13">1.17.1.8</ecNumber>
    </recommendedName>
</protein>
<evidence type="ECO:0000256" key="12">
    <source>
        <dbReference type="ARBA" id="ARBA00049396"/>
    </source>
</evidence>
<dbReference type="InterPro" id="IPR023940">
    <property type="entry name" value="DHDPR_bac"/>
</dbReference>
<evidence type="ECO:0000256" key="1">
    <source>
        <dbReference type="ARBA" id="ARBA00006642"/>
    </source>
</evidence>
<sequence>MTMKIPVVVAGVTGKTGSAVGRGIWAAPDMDLIAGLSQQHAGQDLGALWGEPGMTLPLVPHVADVEADYAVLVDFTEPESAFVRLSEAIERGWDIVVGTTGFSAEHRQALAHHVSERGVGAAVIANFSLGAWVAERLAREASRYFEAVEVIEGHHATKKDRPSGTARVMAQILGETLKRPADSIPVHSIRLPGMVAHQAVIFGSQGQMITIRHDVHDRTAYVDGVLAAVRRVHQLGGRLVSDLGEILDPPADPL</sequence>
<feature type="domain" description="Dihydrodipicolinate reductase C-terminal" evidence="15">
    <location>
        <begin position="130"/>
        <end position="234"/>
    </location>
</feature>
<keyword evidence="5" id="KW-0220">Diaminopimelate biosynthesis</keyword>
<evidence type="ECO:0000256" key="2">
    <source>
        <dbReference type="ARBA" id="ARBA00022490"/>
    </source>
</evidence>
<evidence type="ECO:0000256" key="3">
    <source>
        <dbReference type="ARBA" id="ARBA00022605"/>
    </source>
</evidence>
<keyword evidence="17" id="KW-1185">Reference proteome</keyword>
<evidence type="ECO:0000256" key="8">
    <source>
        <dbReference type="ARBA" id="ARBA00023154"/>
    </source>
</evidence>
<dbReference type="GO" id="GO:0005829">
    <property type="term" value="C:cytosol"/>
    <property type="evidence" value="ECO:0007669"/>
    <property type="project" value="TreeGrafter"/>
</dbReference>
<dbReference type="GO" id="GO:0019877">
    <property type="term" value="P:diaminopimelate biosynthetic process"/>
    <property type="evidence" value="ECO:0007669"/>
    <property type="project" value="UniProtKB-KW"/>
</dbReference>
<dbReference type="NCBIfam" id="TIGR00036">
    <property type="entry name" value="dapB"/>
    <property type="match status" value="1"/>
</dbReference>
<gene>
    <name evidence="16" type="primary">dapB</name>
    <name evidence="16" type="ORF">HIJ39_14665</name>
</gene>
<keyword evidence="7" id="KW-0520">NAD</keyword>
<dbReference type="InterPro" id="IPR000846">
    <property type="entry name" value="DapB_N"/>
</dbReference>
<dbReference type="PROSITE" id="PS01298">
    <property type="entry name" value="DAPB"/>
    <property type="match status" value="1"/>
</dbReference>
<accession>A0A7Y0Q3P0</accession>
<dbReference type="EMBL" id="JABBVZ010000057">
    <property type="protein sequence ID" value="NMP23585.1"/>
    <property type="molecule type" value="Genomic_DNA"/>
</dbReference>
<evidence type="ECO:0000259" key="15">
    <source>
        <dbReference type="Pfam" id="PF05173"/>
    </source>
</evidence>
<keyword evidence="2" id="KW-0963">Cytoplasm</keyword>
<evidence type="ECO:0000313" key="16">
    <source>
        <dbReference type="EMBL" id="NMP23585.1"/>
    </source>
</evidence>
<dbReference type="Proteomes" id="UP000533476">
    <property type="component" value="Unassembled WGS sequence"/>
</dbReference>
<keyword evidence="8" id="KW-0457">Lysine biosynthesis</keyword>
<evidence type="ECO:0000256" key="10">
    <source>
        <dbReference type="ARBA" id="ARBA00038983"/>
    </source>
</evidence>
<dbReference type="EC" id="1.17.1.8" evidence="10 13"/>
<dbReference type="Pfam" id="PF05173">
    <property type="entry name" value="DapB_C"/>
    <property type="match status" value="1"/>
</dbReference>
<dbReference type="PANTHER" id="PTHR20836:SF0">
    <property type="entry name" value="4-HYDROXY-TETRAHYDRODIPICOLINATE REDUCTASE 1, CHLOROPLASTIC-RELATED"/>
    <property type="match status" value="1"/>
</dbReference>
<reference evidence="16 17" key="1">
    <citation type="submission" date="2020-04" db="EMBL/GenBank/DDBJ databases">
        <authorList>
            <person name="Zhang R."/>
            <person name="Schippers A."/>
        </authorList>
    </citation>
    <scope>NUCLEOTIDE SEQUENCE [LARGE SCALE GENOMIC DNA]</scope>
    <source>
        <strain evidence="16 17">DSM 109850</strain>
    </source>
</reference>
<dbReference type="SUPFAM" id="SSF55347">
    <property type="entry name" value="Glyceraldehyde-3-phosphate dehydrogenase-like, C-terminal domain"/>
    <property type="match status" value="1"/>
</dbReference>
<dbReference type="GO" id="GO:0008839">
    <property type="term" value="F:4-hydroxy-tetrahydrodipicolinate reductase"/>
    <property type="evidence" value="ECO:0007669"/>
    <property type="project" value="UniProtKB-UniRule"/>
</dbReference>
<dbReference type="AlphaFoldDB" id="A0A7Y0Q3P0"/>
<evidence type="ECO:0000313" key="17">
    <source>
        <dbReference type="Proteomes" id="UP000533476"/>
    </source>
</evidence>
<dbReference type="Pfam" id="PF01113">
    <property type="entry name" value="DapB_N"/>
    <property type="match status" value="1"/>
</dbReference>
<dbReference type="InterPro" id="IPR022663">
    <property type="entry name" value="DapB_C"/>
</dbReference>
<evidence type="ECO:0000256" key="7">
    <source>
        <dbReference type="ARBA" id="ARBA00023027"/>
    </source>
</evidence>
<proteinExistence type="inferred from homology"/>
<evidence type="ECO:0000256" key="13">
    <source>
        <dbReference type="NCBIfam" id="TIGR00036"/>
    </source>
</evidence>
<comment type="pathway">
    <text evidence="9">Amino-acid biosynthesis; L-lysine biosynthesis via DAP pathway; (S)-tetrahydrodipicolinate from L-aspartate: step 4/4.</text>
</comment>
<dbReference type="InterPro" id="IPR022664">
    <property type="entry name" value="DapB_N_CS"/>
</dbReference>
<dbReference type="SUPFAM" id="SSF51735">
    <property type="entry name" value="NAD(P)-binding Rossmann-fold domains"/>
    <property type="match status" value="1"/>
</dbReference>
<comment type="catalytic activity">
    <reaction evidence="12">
        <text>(S)-2,3,4,5-tetrahydrodipicolinate + NAD(+) + H2O = (2S,4S)-4-hydroxy-2,3,4,5-tetrahydrodipicolinate + NADH + H(+)</text>
        <dbReference type="Rhea" id="RHEA:35323"/>
        <dbReference type="ChEBI" id="CHEBI:15377"/>
        <dbReference type="ChEBI" id="CHEBI:15378"/>
        <dbReference type="ChEBI" id="CHEBI:16845"/>
        <dbReference type="ChEBI" id="CHEBI:57540"/>
        <dbReference type="ChEBI" id="CHEBI:57945"/>
        <dbReference type="ChEBI" id="CHEBI:67139"/>
        <dbReference type="EC" id="1.17.1.8"/>
    </reaction>
</comment>
<evidence type="ECO:0000259" key="14">
    <source>
        <dbReference type="Pfam" id="PF01113"/>
    </source>
</evidence>
<comment type="catalytic activity">
    <reaction evidence="11">
        <text>(S)-2,3,4,5-tetrahydrodipicolinate + NADP(+) + H2O = (2S,4S)-4-hydroxy-2,3,4,5-tetrahydrodipicolinate + NADPH + H(+)</text>
        <dbReference type="Rhea" id="RHEA:35331"/>
        <dbReference type="ChEBI" id="CHEBI:15377"/>
        <dbReference type="ChEBI" id="CHEBI:15378"/>
        <dbReference type="ChEBI" id="CHEBI:16845"/>
        <dbReference type="ChEBI" id="CHEBI:57783"/>
        <dbReference type="ChEBI" id="CHEBI:58349"/>
        <dbReference type="ChEBI" id="CHEBI:67139"/>
        <dbReference type="EC" id="1.17.1.8"/>
    </reaction>
</comment>
<feature type="domain" description="Dihydrodipicolinate reductase N-terminal" evidence="14">
    <location>
        <begin position="5"/>
        <end position="127"/>
    </location>
</feature>
<comment type="similarity">
    <text evidence="1">Belongs to the DapB family.</text>
</comment>
<evidence type="ECO:0000256" key="5">
    <source>
        <dbReference type="ARBA" id="ARBA00022915"/>
    </source>
</evidence>
<dbReference type="PANTHER" id="PTHR20836">
    <property type="entry name" value="DIHYDRODIPICOLINATE REDUCTASE"/>
    <property type="match status" value="1"/>
</dbReference>
<evidence type="ECO:0000256" key="11">
    <source>
        <dbReference type="ARBA" id="ARBA00049080"/>
    </source>
</evidence>
<dbReference type="PIRSF" id="PIRSF000161">
    <property type="entry name" value="DHPR"/>
    <property type="match status" value="1"/>
</dbReference>
<keyword evidence="3" id="KW-0028">Amino-acid biosynthesis</keyword>
<evidence type="ECO:0000256" key="6">
    <source>
        <dbReference type="ARBA" id="ARBA00023002"/>
    </source>
</evidence>
<keyword evidence="4" id="KW-0521">NADP</keyword>
<comment type="caution">
    <text evidence="16">The sequence shown here is derived from an EMBL/GenBank/DDBJ whole genome shotgun (WGS) entry which is preliminary data.</text>
</comment>
<name>A0A7Y0Q3P0_9FIRM</name>
<evidence type="ECO:0000256" key="4">
    <source>
        <dbReference type="ARBA" id="ARBA00022857"/>
    </source>
</evidence>
<dbReference type="InterPro" id="IPR036291">
    <property type="entry name" value="NAD(P)-bd_dom_sf"/>
</dbReference>
<dbReference type="Gene3D" id="3.30.360.10">
    <property type="entry name" value="Dihydrodipicolinate Reductase, domain 2"/>
    <property type="match status" value="1"/>
</dbReference>
<organism evidence="16 17">
    <name type="scientific">Sulfobacillus harzensis</name>
    <dbReference type="NCBI Taxonomy" id="2729629"/>
    <lineage>
        <taxon>Bacteria</taxon>
        <taxon>Bacillati</taxon>
        <taxon>Bacillota</taxon>
        <taxon>Clostridia</taxon>
        <taxon>Eubacteriales</taxon>
        <taxon>Clostridiales Family XVII. Incertae Sedis</taxon>
        <taxon>Sulfobacillus</taxon>
    </lineage>
</organism>
<evidence type="ECO:0000256" key="9">
    <source>
        <dbReference type="ARBA" id="ARBA00037922"/>
    </source>
</evidence>